<dbReference type="Gene3D" id="2.30.180.10">
    <property type="entry name" value="FAS1 domain"/>
    <property type="match status" value="1"/>
</dbReference>
<dbReference type="RefSeq" id="WP_090993005.1">
    <property type="nucleotide sequence ID" value="NZ_FOPP01000004.1"/>
</dbReference>
<gene>
    <name evidence="2" type="ORF">SAMN04489864_10434</name>
</gene>
<dbReference type="InterPro" id="IPR036378">
    <property type="entry name" value="FAS1_dom_sf"/>
</dbReference>
<evidence type="ECO:0000313" key="3">
    <source>
        <dbReference type="Proteomes" id="UP000199666"/>
    </source>
</evidence>
<name>A0A1I2WGG5_9SPHI</name>
<evidence type="ECO:0000313" key="2">
    <source>
        <dbReference type="EMBL" id="SFH00344.1"/>
    </source>
</evidence>
<accession>A0A1I2WGG5</accession>
<dbReference type="PROSITE" id="PS50213">
    <property type="entry name" value="FAS1"/>
    <property type="match status" value="1"/>
</dbReference>
<reference evidence="2 3" key="1">
    <citation type="submission" date="2016-10" db="EMBL/GenBank/DDBJ databases">
        <authorList>
            <person name="de Groot N.N."/>
        </authorList>
    </citation>
    <scope>NUCLEOTIDE SEQUENCE [LARGE SCALE GENOMIC DNA]</scope>
    <source>
        <strain evidence="2 3">DSM 18684</strain>
    </source>
</reference>
<dbReference type="SUPFAM" id="SSF82153">
    <property type="entry name" value="FAS1 domain"/>
    <property type="match status" value="1"/>
</dbReference>
<dbReference type="PROSITE" id="PS51257">
    <property type="entry name" value="PROKAR_LIPOPROTEIN"/>
    <property type="match status" value="1"/>
</dbReference>
<dbReference type="Pfam" id="PF02469">
    <property type="entry name" value="Fasciclin"/>
    <property type="match status" value="1"/>
</dbReference>
<dbReference type="EMBL" id="FOPP01000004">
    <property type="protein sequence ID" value="SFH00344.1"/>
    <property type="molecule type" value="Genomic_DNA"/>
</dbReference>
<feature type="domain" description="FAS1" evidence="1">
    <location>
        <begin position="40"/>
        <end position="227"/>
    </location>
</feature>
<dbReference type="STRING" id="414048.SAMN04489864_10434"/>
<sequence>MMYKITLKIALFMLIGFTVFTSCKRDEYFLDTGKHNPNFNGTILAYLKSKPAYFDTLTRVINIAGMNDVFEKEQITFFAPTSSTIYKTLKALNADLQRNGRDTVAKLEQIKPETWKEALSMYIFKGVNRLKDYPQLDTIAFAAFPGQGYTSYAGRTMNIGVLFNDAVTERNPDGSPKTFVKYAGYRQLYLSYIPDFSNPTVNLLNIPVSSSDIAPTNGIVHVLAQNVFEGATLKSKHNFGFNTRTFIDKVLADGILPVTP</sequence>
<proteinExistence type="predicted"/>
<keyword evidence="3" id="KW-1185">Reference proteome</keyword>
<protein>
    <submittedName>
        <fullName evidence="2">Fasciclin domain-containing protein</fullName>
    </submittedName>
</protein>
<dbReference type="OrthoDB" id="1097608at2"/>
<dbReference type="AlphaFoldDB" id="A0A1I2WGG5"/>
<dbReference type="InterPro" id="IPR000782">
    <property type="entry name" value="FAS1_domain"/>
</dbReference>
<dbReference type="Proteomes" id="UP000199666">
    <property type="component" value="Unassembled WGS sequence"/>
</dbReference>
<evidence type="ECO:0000259" key="1">
    <source>
        <dbReference type="PROSITE" id="PS50213"/>
    </source>
</evidence>
<organism evidence="2 3">
    <name type="scientific">Pedobacter insulae</name>
    <dbReference type="NCBI Taxonomy" id="414048"/>
    <lineage>
        <taxon>Bacteria</taxon>
        <taxon>Pseudomonadati</taxon>
        <taxon>Bacteroidota</taxon>
        <taxon>Sphingobacteriia</taxon>
        <taxon>Sphingobacteriales</taxon>
        <taxon>Sphingobacteriaceae</taxon>
        <taxon>Pedobacter</taxon>
    </lineage>
</organism>